<dbReference type="OrthoDB" id="9802248at2"/>
<dbReference type="SMART" id="SM00849">
    <property type="entry name" value="Lactamase_B"/>
    <property type="match status" value="1"/>
</dbReference>
<sequence>MKRRNLFACLMLLAVSVCVGLRAQVKAIWTTPLAPFRIADNLYYVGSQDLAAYLVTTPEGNILINANLPSSPVQIRASVEQLGFRWKDTKVLLVGQAHMDHAGGAAQIERETGAKLKVMEYDAEVMQAGGANDFLMGTGSVQNYPPARVDTVLHDGDTVSLGGVVLTAHRTGGHTRGCTTWTMRVHLPGEPAGKQRDVVIVGGYTQWSDYRLVPLHAKAASYPGIAEDFQHTFDTLRKLPCDVFLADHGEHFGMLAKVNRMAKEGDAVWIDPAGYRAVIDAGEKSFHQALAEQQRAAASAAR</sequence>
<keyword evidence="4" id="KW-1185">Reference proteome</keyword>
<proteinExistence type="predicted"/>
<feature type="domain" description="Metallo-beta-lactamase" evidence="2">
    <location>
        <begin position="49"/>
        <end position="248"/>
    </location>
</feature>
<dbReference type="EMBL" id="LT629690">
    <property type="protein sequence ID" value="SDF97209.1"/>
    <property type="molecule type" value="Genomic_DNA"/>
</dbReference>
<dbReference type="Proteomes" id="UP000182427">
    <property type="component" value="Chromosome I"/>
</dbReference>
<evidence type="ECO:0000313" key="3">
    <source>
        <dbReference type="EMBL" id="SDF97209.1"/>
    </source>
</evidence>
<dbReference type="InterPro" id="IPR001279">
    <property type="entry name" value="Metallo-B-lactamas"/>
</dbReference>
<dbReference type="PANTHER" id="PTHR42951:SF17">
    <property type="entry name" value="METALLO-BETA-LACTAMASE DOMAIN-CONTAINING PROTEIN"/>
    <property type="match status" value="1"/>
</dbReference>
<dbReference type="Pfam" id="PF00753">
    <property type="entry name" value="Lactamase_B"/>
    <property type="match status" value="1"/>
</dbReference>
<organism evidence="3 4">
    <name type="scientific">Terriglobus roseus</name>
    <dbReference type="NCBI Taxonomy" id="392734"/>
    <lineage>
        <taxon>Bacteria</taxon>
        <taxon>Pseudomonadati</taxon>
        <taxon>Acidobacteriota</taxon>
        <taxon>Terriglobia</taxon>
        <taxon>Terriglobales</taxon>
        <taxon>Acidobacteriaceae</taxon>
        <taxon>Terriglobus</taxon>
    </lineage>
</organism>
<dbReference type="RefSeq" id="WP_083346585.1">
    <property type="nucleotide sequence ID" value="NZ_LT629690.1"/>
</dbReference>
<dbReference type="NCBIfam" id="NF012229">
    <property type="entry name" value="bla_class_B_core"/>
    <property type="match status" value="1"/>
</dbReference>
<dbReference type="SUPFAM" id="SSF56281">
    <property type="entry name" value="Metallo-hydrolase/oxidoreductase"/>
    <property type="match status" value="1"/>
</dbReference>
<dbReference type="Gene3D" id="3.60.15.10">
    <property type="entry name" value="Ribonuclease Z/Hydroxyacylglutathione hydrolase-like"/>
    <property type="match status" value="1"/>
</dbReference>
<reference evidence="3 4" key="1">
    <citation type="submission" date="2016-10" db="EMBL/GenBank/DDBJ databases">
        <authorList>
            <person name="de Groot N.N."/>
        </authorList>
    </citation>
    <scope>NUCLEOTIDE SEQUENCE [LARGE SCALE GENOMIC DNA]</scope>
    <source>
        <strain evidence="3 4">GAS232</strain>
    </source>
</reference>
<dbReference type="InterPro" id="IPR050855">
    <property type="entry name" value="NDM-1-like"/>
</dbReference>
<dbReference type="PANTHER" id="PTHR42951">
    <property type="entry name" value="METALLO-BETA-LACTAMASE DOMAIN-CONTAINING"/>
    <property type="match status" value="1"/>
</dbReference>
<evidence type="ECO:0000259" key="2">
    <source>
        <dbReference type="SMART" id="SM00849"/>
    </source>
</evidence>
<dbReference type="InterPro" id="IPR036866">
    <property type="entry name" value="RibonucZ/Hydroxyglut_hydro"/>
</dbReference>
<keyword evidence="1" id="KW-0732">Signal</keyword>
<dbReference type="NCBIfam" id="NF033105">
    <property type="entry name" value="bla_subclass_B3"/>
    <property type="match status" value="1"/>
</dbReference>
<feature type="signal peptide" evidence="1">
    <location>
        <begin position="1"/>
        <end position="23"/>
    </location>
</feature>
<dbReference type="AlphaFoldDB" id="A0A1G7QGX1"/>
<feature type="chain" id="PRO_5009242423" evidence="1">
    <location>
        <begin position="24"/>
        <end position="302"/>
    </location>
</feature>
<name>A0A1G7QGX1_9BACT</name>
<gene>
    <name evidence="3" type="ORF">SAMN05444167_3853</name>
</gene>
<evidence type="ECO:0000256" key="1">
    <source>
        <dbReference type="SAM" id="SignalP"/>
    </source>
</evidence>
<evidence type="ECO:0000313" key="4">
    <source>
        <dbReference type="Proteomes" id="UP000182427"/>
    </source>
</evidence>
<accession>A0A1G7QGX1</accession>
<protein>
    <submittedName>
        <fullName evidence="3">Metallo-beta-lactamase class B</fullName>
    </submittedName>
</protein>